<dbReference type="SUPFAM" id="SSF57845">
    <property type="entry name" value="B-box zinc-binding domain"/>
    <property type="match status" value="1"/>
</dbReference>
<dbReference type="EMBL" id="UYJE01001612">
    <property type="protein sequence ID" value="VDI03630.1"/>
    <property type="molecule type" value="Genomic_DNA"/>
</dbReference>
<sequence>MATTSTSGQRFCDICNNRHITTYAICWCPECDENYCEKCKSHHDVAKATKKHEMISIENALKIPKGVQDIKISCTEHDERFVYFCREHEQPCCIKCLNDRHTGCRNLISVETVIHDVKHSPSFVDLESTLSDLQSNISSIIKDRTANLQELAKQKINCAENIRIFRASLNSYLDTLENDLTTKLQVTYKSKELEIQNSLADLELRKARVCEMQEHVNLLRHNASDFQIFMSIPEYTKYAHSYETELQGLCENELFNWTNITLNTTNIHSIKEHLTSFGTISVKRKVSNTLMKSQKIRQAQLTGAISARRKFDTMQFEEKYRLHIPDAENQHEILDCSILQNNDFLFSDWGNKCLYKFCSGKICRIDLSFAPIQFVIIDKESIAVTTENNIHILDLESLKILKTFLPGNDFNLNLDQLYSKTTTTL</sequence>
<dbReference type="InterPro" id="IPR000315">
    <property type="entry name" value="Znf_B-box"/>
</dbReference>
<proteinExistence type="predicted"/>
<protein>
    <recommendedName>
        <fullName evidence="2">B box-type domain-containing protein</fullName>
    </recommendedName>
</protein>
<evidence type="ECO:0000256" key="1">
    <source>
        <dbReference type="PROSITE-ProRule" id="PRU00024"/>
    </source>
</evidence>
<evidence type="ECO:0000259" key="2">
    <source>
        <dbReference type="PROSITE" id="PS50119"/>
    </source>
</evidence>
<feature type="domain" description="B box-type" evidence="2">
    <location>
        <begin position="7"/>
        <end position="57"/>
    </location>
</feature>
<dbReference type="InterPro" id="IPR047153">
    <property type="entry name" value="TRIM45/56/19-like"/>
</dbReference>
<dbReference type="PANTHER" id="PTHR25462:SF296">
    <property type="entry name" value="MEIOTIC P26, ISOFORM F"/>
    <property type="match status" value="1"/>
</dbReference>
<dbReference type="PROSITE" id="PS50119">
    <property type="entry name" value="ZF_BBOX"/>
    <property type="match status" value="1"/>
</dbReference>
<keyword evidence="4" id="KW-1185">Reference proteome</keyword>
<dbReference type="GO" id="GO:0008270">
    <property type="term" value="F:zinc ion binding"/>
    <property type="evidence" value="ECO:0007669"/>
    <property type="project" value="UniProtKB-KW"/>
</dbReference>
<dbReference type="Gene3D" id="3.30.160.60">
    <property type="entry name" value="Classic Zinc Finger"/>
    <property type="match status" value="1"/>
</dbReference>
<dbReference type="AlphaFoldDB" id="A0A8B6CDH6"/>
<organism evidence="3 4">
    <name type="scientific">Mytilus galloprovincialis</name>
    <name type="common">Mediterranean mussel</name>
    <dbReference type="NCBI Taxonomy" id="29158"/>
    <lineage>
        <taxon>Eukaryota</taxon>
        <taxon>Metazoa</taxon>
        <taxon>Spiralia</taxon>
        <taxon>Lophotrochozoa</taxon>
        <taxon>Mollusca</taxon>
        <taxon>Bivalvia</taxon>
        <taxon>Autobranchia</taxon>
        <taxon>Pteriomorphia</taxon>
        <taxon>Mytilida</taxon>
        <taxon>Mytiloidea</taxon>
        <taxon>Mytilidae</taxon>
        <taxon>Mytilinae</taxon>
        <taxon>Mytilus</taxon>
    </lineage>
</organism>
<evidence type="ECO:0000313" key="3">
    <source>
        <dbReference type="EMBL" id="VDI03630.1"/>
    </source>
</evidence>
<name>A0A8B6CDH6_MYTGA</name>
<dbReference type="PANTHER" id="PTHR25462">
    <property type="entry name" value="BONUS, ISOFORM C-RELATED"/>
    <property type="match status" value="1"/>
</dbReference>
<reference evidence="3" key="1">
    <citation type="submission" date="2018-11" db="EMBL/GenBank/DDBJ databases">
        <authorList>
            <person name="Alioto T."/>
            <person name="Alioto T."/>
        </authorList>
    </citation>
    <scope>NUCLEOTIDE SEQUENCE</scope>
</reference>
<accession>A0A8B6CDH6</accession>
<dbReference type="CDD" id="cd19757">
    <property type="entry name" value="Bbox1"/>
    <property type="match status" value="1"/>
</dbReference>
<keyword evidence="1" id="KW-0862">Zinc</keyword>
<dbReference type="Proteomes" id="UP000596742">
    <property type="component" value="Unassembled WGS sequence"/>
</dbReference>
<evidence type="ECO:0000313" key="4">
    <source>
        <dbReference type="Proteomes" id="UP000596742"/>
    </source>
</evidence>
<gene>
    <name evidence="3" type="ORF">MGAL_10B079043</name>
</gene>
<keyword evidence="1" id="KW-0863">Zinc-finger</keyword>
<dbReference type="OrthoDB" id="6101625at2759"/>
<keyword evidence="1" id="KW-0479">Metal-binding</keyword>
<comment type="caution">
    <text evidence="3">The sequence shown here is derived from an EMBL/GenBank/DDBJ whole genome shotgun (WGS) entry which is preliminary data.</text>
</comment>